<comment type="caution">
    <text evidence="3">The sequence shown here is derived from an EMBL/GenBank/DDBJ whole genome shotgun (WGS) entry which is preliminary data.</text>
</comment>
<feature type="transmembrane region" description="Helical" evidence="2">
    <location>
        <begin position="80"/>
        <end position="113"/>
    </location>
</feature>
<feature type="transmembrane region" description="Helical" evidence="2">
    <location>
        <begin position="199"/>
        <end position="225"/>
    </location>
</feature>
<gene>
    <name evidence="3" type="ORF">GCM10010326_15390</name>
</gene>
<accession>A0ABQ2ZQY3</accession>
<keyword evidence="2" id="KW-1133">Transmembrane helix</keyword>
<keyword evidence="4" id="KW-1185">Reference proteome</keyword>
<evidence type="ECO:0000256" key="1">
    <source>
        <dbReference type="SAM" id="MobiDB-lite"/>
    </source>
</evidence>
<feature type="region of interest" description="Disordered" evidence="1">
    <location>
        <begin position="394"/>
        <end position="429"/>
    </location>
</feature>
<feature type="transmembrane region" description="Helical" evidence="2">
    <location>
        <begin position="20"/>
        <end position="37"/>
    </location>
</feature>
<proteinExistence type="predicted"/>
<keyword evidence="2" id="KW-0472">Membrane</keyword>
<dbReference type="EMBL" id="BMUU01000002">
    <property type="protein sequence ID" value="GGY22877.1"/>
    <property type="molecule type" value="Genomic_DNA"/>
</dbReference>
<keyword evidence="2" id="KW-0812">Transmembrane</keyword>
<protein>
    <recommendedName>
        <fullName evidence="5">Integral membrane protein</fullName>
    </recommendedName>
</protein>
<reference evidence="4" key="1">
    <citation type="journal article" date="2019" name="Int. J. Syst. Evol. Microbiol.">
        <title>The Global Catalogue of Microorganisms (GCM) 10K type strain sequencing project: providing services to taxonomists for standard genome sequencing and annotation.</title>
        <authorList>
            <consortium name="The Broad Institute Genomics Platform"/>
            <consortium name="The Broad Institute Genome Sequencing Center for Infectious Disease"/>
            <person name="Wu L."/>
            <person name="Ma J."/>
        </authorList>
    </citation>
    <scope>NUCLEOTIDE SEQUENCE [LARGE SCALE GENOMIC DNA]</scope>
    <source>
        <strain evidence="4">JCM 4594</strain>
    </source>
</reference>
<dbReference type="Proteomes" id="UP000600946">
    <property type="component" value="Unassembled WGS sequence"/>
</dbReference>
<feature type="transmembrane region" description="Helical" evidence="2">
    <location>
        <begin position="245"/>
        <end position="272"/>
    </location>
</feature>
<evidence type="ECO:0000256" key="2">
    <source>
        <dbReference type="SAM" id="Phobius"/>
    </source>
</evidence>
<evidence type="ECO:0000313" key="3">
    <source>
        <dbReference type="EMBL" id="GGY22877.1"/>
    </source>
</evidence>
<feature type="transmembrane region" description="Helical" evidence="2">
    <location>
        <begin position="49"/>
        <end position="68"/>
    </location>
</feature>
<organism evidence="3 4">
    <name type="scientific">Streptomyces xanthochromogenes</name>
    <dbReference type="NCBI Taxonomy" id="67384"/>
    <lineage>
        <taxon>Bacteria</taxon>
        <taxon>Bacillati</taxon>
        <taxon>Actinomycetota</taxon>
        <taxon>Actinomycetes</taxon>
        <taxon>Kitasatosporales</taxon>
        <taxon>Streptomycetaceae</taxon>
        <taxon>Streptomyces</taxon>
    </lineage>
</organism>
<dbReference type="GeneID" id="96289541"/>
<sequence length="429" mass="45574">MENRSAPQGPEGCLTVAVRIPVRIVVFVLVVPVRIVWDLLAAGAKALRRVVLVPLWRVLVVIPFGWAYRFVLTPIGHATAWLAGLVGAGTVALARGVAWLAVTLIAIPAGWLFRTVLAPLGRGVVWVVKGIGTGVVQVTRGIGFVLGRVLWAVFVRTPTALWRRLLQPLLRYGLLAPGGRLYRYALTPLGHATARLGRLVGAGLVAVARGLGVLVVVLFVVPVVWMYRHVLTPLGHGTAWICKAAGAGVVAVARGLGTLVVVLFVVPVVWAYRHVLTPLGRALVVVVREIAHAVGHAWRAAGFVSRAVGRGLKWLGWNLVGRPVRWVYAALLTPVGHWVRDAVLRPAGRAALAVGRAAAEAARGAGRAAREALASARATVRTARQEAWRALVGGPPRERMEHRARTLGSTTTASGAVPAPEISLSTTEG</sequence>
<evidence type="ECO:0008006" key="5">
    <source>
        <dbReference type="Google" id="ProtNLM"/>
    </source>
</evidence>
<name>A0ABQ2ZQY3_9ACTN</name>
<dbReference type="RefSeq" id="WP_190026610.1">
    <property type="nucleotide sequence ID" value="NZ_BMUU01000002.1"/>
</dbReference>
<evidence type="ECO:0000313" key="4">
    <source>
        <dbReference type="Proteomes" id="UP000600946"/>
    </source>
</evidence>